<dbReference type="OrthoDB" id="59816at2157"/>
<protein>
    <recommendedName>
        <fullName evidence="2">UPF0146 protein MBBTH_13280</fullName>
    </recommendedName>
</protein>
<sequence length="129" mass="14728">MWNDFAQYIMNEVGDEPVTIAEIAVGKFDRIADELSKKDNITLIKTDISPKDSTVIMDDITNPNLKLYENVDLIYSIRPPSELQPHLVNLACEIDSQLIIKPLTNEDLNTGKVKMKLKNFNRASFYILK</sequence>
<evidence type="ECO:0000313" key="3">
    <source>
        <dbReference type="EMBL" id="PWB86914.1"/>
    </source>
</evidence>
<dbReference type="InterPro" id="IPR005353">
    <property type="entry name" value="UPF0146"/>
</dbReference>
<comment type="caution">
    <text evidence="3">The sequence shown here is derived from an EMBL/GenBank/DDBJ whole genome shotgun (WGS) entry which is preliminary data.</text>
</comment>
<dbReference type="InterPro" id="IPR029063">
    <property type="entry name" value="SAM-dependent_MTases_sf"/>
</dbReference>
<dbReference type="PIRSF" id="PIRSF016725">
    <property type="entry name" value="UCP016725"/>
    <property type="match status" value="1"/>
</dbReference>
<evidence type="ECO:0000256" key="2">
    <source>
        <dbReference type="HAMAP-Rule" id="MF_00341"/>
    </source>
</evidence>
<organism evidence="3 4">
    <name type="scientific">Methanobrevibacter thaueri</name>
    <dbReference type="NCBI Taxonomy" id="190975"/>
    <lineage>
        <taxon>Archaea</taxon>
        <taxon>Methanobacteriati</taxon>
        <taxon>Methanobacteriota</taxon>
        <taxon>Methanomada group</taxon>
        <taxon>Methanobacteria</taxon>
        <taxon>Methanobacteriales</taxon>
        <taxon>Methanobacteriaceae</taxon>
        <taxon>Methanobrevibacter</taxon>
    </lineage>
</organism>
<accession>A0A315XLH4</accession>
<dbReference type="HAMAP" id="MF_00341">
    <property type="entry name" value="UPF0146"/>
    <property type="match status" value="1"/>
</dbReference>
<comment type="similarity">
    <text evidence="1 2">Belongs to the UPF0146 family.</text>
</comment>
<keyword evidence="4" id="KW-1185">Reference proteome</keyword>
<dbReference type="AlphaFoldDB" id="A0A315XLH4"/>
<evidence type="ECO:0000313" key="4">
    <source>
        <dbReference type="Proteomes" id="UP000251717"/>
    </source>
</evidence>
<dbReference type="EMBL" id="MZGS01000023">
    <property type="protein sequence ID" value="PWB86914.1"/>
    <property type="molecule type" value="Genomic_DNA"/>
</dbReference>
<evidence type="ECO:0000256" key="1">
    <source>
        <dbReference type="ARBA" id="ARBA00006969"/>
    </source>
</evidence>
<dbReference type="Gene3D" id="3.40.50.150">
    <property type="entry name" value="Vaccinia Virus protein VP39"/>
    <property type="match status" value="1"/>
</dbReference>
<reference evidence="3 4" key="1">
    <citation type="submission" date="2017-03" db="EMBL/GenBank/DDBJ databases">
        <title>Genome sequence of Methanobrevibacter thaueri.</title>
        <authorList>
            <person name="Poehlein A."/>
            <person name="Seedorf H."/>
            <person name="Daniel R."/>
        </authorList>
    </citation>
    <scope>NUCLEOTIDE SEQUENCE [LARGE SCALE GENOMIC DNA]</scope>
    <source>
        <strain evidence="3 4">DSM 11995</strain>
    </source>
</reference>
<gene>
    <name evidence="3" type="ORF">MBBTH_13280</name>
</gene>
<dbReference type="Proteomes" id="UP000251717">
    <property type="component" value="Unassembled WGS sequence"/>
</dbReference>
<dbReference type="Pfam" id="PF03686">
    <property type="entry name" value="UPF0146"/>
    <property type="match status" value="1"/>
</dbReference>
<proteinExistence type="inferred from homology"/>
<name>A0A315XLH4_9EURY</name>
<dbReference type="RefSeq" id="WP_116592270.1">
    <property type="nucleotide sequence ID" value="NZ_MZGS01000023.1"/>
</dbReference>